<organism evidence="2 3">
    <name type="scientific">Micromonospora nigra</name>
    <dbReference type="NCBI Taxonomy" id="145857"/>
    <lineage>
        <taxon>Bacteria</taxon>
        <taxon>Bacillati</taxon>
        <taxon>Actinomycetota</taxon>
        <taxon>Actinomycetes</taxon>
        <taxon>Micromonosporales</taxon>
        <taxon>Micromonosporaceae</taxon>
        <taxon>Micromonospora</taxon>
    </lineage>
</organism>
<dbReference type="STRING" id="145857.GA0070616_3553"/>
<proteinExistence type="predicted"/>
<sequence>MRARRLVAVASVAVGLVALSGCRTEPGVAAYVGDHRITEDAVTAVLDDARAKNPAPTAAPENGQPPQQPVLPGRSQVVTTLVLAEVCERVSAEEGYQPQGQAPPGQIAQRFGLSPETDYVQLLADLGTCLSGIPAGQPVEPTPQELADLVAAGKRASPELAAQPDEAVARQLDVPTLRNALGSRDSLAAVVERYDVTVNPRYRPLEYPLLNLTVDIPAVTVPLGEPASDVVTDVSTPDPLPAGRGTGPTDG</sequence>
<dbReference type="PROSITE" id="PS51257">
    <property type="entry name" value="PROKAR_LIPOPROTEIN"/>
    <property type="match status" value="1"/>
</dbReference>
<accession>A0A1C6SEC4</accession>
<dbReference type="OrthoDB" id="3373416at2"/>
<evidence type="ECO:0000313" key="3">
    <source>
        <dbReference type="Proteomes" id="UP000199699"/>
    </source>
</evidence>
<evidence type="ECO:0000313" key="2">
    <source>
        <dbReference type="EMBL" id="SCL27708.1"/>
    </source>
</evidence>
<feature type="region of interest" description="Disordered" evidence="1">
    <location>
        <begin position="52"/>
        <end position="72"/>
    </location>
</feature>
<feature type="region of interest" description="Disordered" evidence="1">
    <location>
        <begin position="228"/>
        <end position="251"/>
    </location>
</feature>
<dbReference type="AlphaFoldDB" id="A0A1C6SEC4"/>
<gene>
    <name evidence="2" type="ORF">GA0070616_3553</name>
</gene>
<reference evidence="2 3" key="1">
    <citation type="submission" date="2016-06" db="EMBL/GenBank/DDBJ databases">
        <authorList>
            <person name="Kjaerup R.B."/>
            <person name="Dalgaard T.S."/>
            <person name="Juul-Madsen H.R."/>
        </authorList>
    </citation>
    <scope>NUCLEOTIDE SEQUENCE [LARGE SCALE GENOMIC DNA]</scope>
    <source>
        <strain evidence="2 3">DSM 43818</strain>
    </source>
</reference>
<dbReference type="Proteomes" id="UP000199699">
    <property type="component" value="Unassembled WGS sequence"/>
</dbReference>
<evidence type="ECO:0008006" key="4">
    <source>
        <dbReference type="Google" id="ProtNLM"/>
    </source>
</evidence>
<protein>
    <recommendedName>
        <fullName evidence="4">Lipoprotein</fullName>
    </recommendedName>
</protein>
<keyword evidence="3" id="KW-1185">Reference proteome</keyword>
<name>A0A1C6SEC4_9ACTN</name>
<dbReference type="EMBL" id="FMHT01000003">
    <property type="protein sequence ID" value="SCL27708.1"/>
    <property type="molecule type" value="Genomic_DNA"/>
</dbReference>
<evidence type="ECO:0000256" key="1">
    <source>
        <dbReference type="SAM" id="MobiDB-lite"/>
    </source>
</evidence>
<dbReference type="RefSeq" id="WP_091083549.1">
    <property type="nucleotide sequence ID" value="NZ_FMHT01000003.1"/>
</dbReference>